<feature type="region of interest" description="Disordered" evidence="8">
    <location>
        <begin position="289"/>
        <end position="344"/>
    </location>
</feature>
<dbReference type="Pfam" id="PF00069">
    <property type="entry name" value="Pkinase"/>
    <property type="match status" value="1"/>
</dbReference>
<dbReference type="SUPFAM" id="SSF56112">
    <property type="entry name" value="Protein kinase-like (PK-like)"/>
    <property type="match status" value="1"/>
</dbReference>
<evidence type="ECO:0000256" key="2">
    <source>
        <dbReference type="ARBA" id="ARBA00022527"/>
    </source>
</evidence>
<accession>A0ABZ1YS73</accession>
<keyword evidence="9" id="KW-0812">Transmembrane</keyword>
<feature type="transmembrane region" description="Helical" evidence="9">
    <location>
        <begin position="357"/>
        <end position="378"/>
    </location>
</feature>
<dbReference type="Gene3D" id="3.30.200.20">
    <property type="entry name" value="Phosphorylase Kinase, domain 1"/>
    <property type="match status" value="1"/>
</dbReference>
<keyword evidence="9" id="KW-1133">Transmembrane helix</keyword>
<keyword evidence="3" id="KW-0808">Transferase</keyword>
<keyword evidence="4 7" id="KW-0547">Nucleotide-binding</keyword>
<evidence type="ECO:0000256" key="5">
    <source>
        <dbReference type="ARBA" id="ARBA00022777"/>
    </source>
</evidence>
<gene>
    <name evidence="11" type="ORF">OG563_44335</name>
</gene>
<evidence type="ECO:0000256" key="9">
    <source>
        <dbReference type="SAM" id="Phobius"/>
    </source>
</evidence>
<keyword evidence="5 11" id="KW-0418">Kinase</keyword>
<dbReference type="EC" id="2.7.11.1" evidence="1"/>
<feature type="compositionally biased region" description="Basic and acidic residues" evidence="8">
    <location>
        <begin position="311"/>
        <end position="325"/>
    </location>
</feature>
<protein>
    <recommendedName>
        <fullName evidence="1">non-specific serine/threonine protein kinase</fullName>
        <ecNumber evidence="1">2.7.11.1</ecNumber>
    </recommendedName>
</protein>
<dbReference type="CDD" id="cd14014">
    <property type="entry name" value="STKc_PknB_like"/>
    <property type="match status" value="1"/>
</dbReference>
<dbReference type="SMART" id="SM00220">
    <property type="entry name" value="S_TKc"/>
    <property type="match status" value="1"/>
</dbReference>
<dbReference type="Gene3D" id="1.10.510.10">
    <property type="entry name" value="Transferase(Phosphotransferase) domain 1"/>
    <property type="match status" value="1"/>
</dbReference>
<proteinExistence type="predicted"/>
<dbReference type="InterPro" id="IPR000719">
    <property type="entry name" value="Prot_kinase_dom"/>
</dbReference>
<evidence type="ECO:0000256" key="6">
    <source>
        <dbReference type="ARBA" id="ARBA00022840"/>
    </source>
</evidence>
<evidence type="ECO:0000259" key="10">
    <source>
        <dbReference type="PROSITE" id="PS50011"/>
    </source>
</evidence>
<dbReference type="GO" id="GO:0004674">
    <property type="term" value="F:protein serine/threonine kinase activity"/>
    <property type="evidence" value="ECO:0007669"/>
    <property type="project" value="UniProtKB-KW"/>
</dbReference>
<reference evidence="11" key="1">
    <citation type="submission" date="2022-10" db="EMBL/GenBank/DDBJ databases">
        <title>The complete genomes of actinobacterial strains from the NBC collection.</title>
        <authorList>
            <person name="Joergensen T.S."/>
            <person name="Alvarez Arevalo M."/>
            <person name="Sterndorff E.B."/>
            <person name="Faurdal D."/>
            <person name="Vuksanovic O."/>
            <person name="Mourched A.-S."/>
            <person name="Charusanti P."/>
            <person name="Shaw S."/>
            <person name="Blin K."/>
            <person name="Weber T."/>
        </authorList>
    </citation>
    <scope>NUCLEOTIDE SEQUENCE</scope>
    <source>
        <strain evidence="11">NBC_01482</strain>
    </source>
</reference>
<dbReference type="PROSITE" id="PS00108">
    <property type="entry name" value="PROTEIN_KINASE_ST"/>
    <property type="match status" value="1"/>
</dbReference>
<keyword evidence="6 7" id="KW-0067">ATP-binding</keyword>
<feature type="domain" description="Protein kinase" evidence="10">
    <location>
        <begin position="17"/>
        <end position="274"/>
    </location>
</feature>
<feature type="binding site" evidence="7">
    <location>
        <position position="46"/>
    </location>
    <ligand>
        <name>ATP</name>
        <dbReference type="ChEBI" id="CHEBI:30616"/>
    </ligand>
</feature>
<keyword evidence="9" id="KW-0472">Membrane</keyword>
<sequence>MTSQRQPLTVGSIFGHYRLDRLLGRGGMGEVYEAYDMRKRRSVAIKVLLERLAQDEGYRERFQREADAAARLREPHVIPIHDYGEIDGRLYIDMRLVDGASLPSVLQSNGPMPAPQAVAVIRQIASALDAAHAEGLVHRDVKPDNILLTPDGFAYLVDFGIAHSDADHRLTTHGAVIGSFSYMAPERFRAEHTTPAVDVYSLACVLYECLTGARPYRGTTDAEIISAHLFEPVPRPSTIRPNVTPALDAVIESGMAKNVRERYRAAGDLAHAAEAALTSAGAVTEGHTVVSATDERTSNSETGQVSSPDTATRDDLLSVARKPDTEASDVAQPEAETRDTQGVTVAEPRRRRRMLTALVLALAAAIAAGAGFGAWTLLGDRKGTAVADATALRDADIDLLKVVAQTGRKRSTCQHEQPDTSTTVAVIFCPDHPAASESAVRYMRFRNLDALHDYYNLLIRTFQGTNCPGDPAGPDGPVMYEGKEIGRKACIANRADAPDVPKPSLLLTDEPQLALAFFIWPSPSDQPLRDYVSKSAASQFLTAEAARDPDFFTPEDRVVLGHLGNAYGPGNCRHVPPPGGTVNAAIACSTPPDYPAALFYGFPDSQSADTLYRADLGVLGGHSCGGGGADEVWRSGGKDIGRFFCFLDNDPDIGTRTCLIAVYSDAHLIAQFCTLVPENPLPGPKTEAQLRDWFDTHVN</sequence>
<keyword evidence="2 11" id="KW-0723">Serine/threonine-protein kinase</keyword>
<dbReference type="InterPro" id="IPR011009">
    <property type="entry name" value="Kinase-like_dom_sf"/>
</dbReference>
<evidence type="ECO:0000256" key="7">
    <source>
        <dbReference type="PROSITE-ProRule" id="PRU10141"/>
    </source>
</evidence>
<name>A0ABZ1YS73_9NOCA</name>
<evidence type="ECO:0000313" key="11">
    <source>
        <dbReference type="EMBL" id="WUV46028.1"/>
    </source>
</evidence>
<evidence type="ECO:0000256" key="3">
    <source>
        <dbReference type="ARBA" id="ARBA00022679"/>
    </source>
</evidence>
<feature type="compositionally biased region" description="Polar residues" evidence="8">
    <location>
        <begin position="299"/>
        <end position="310"/>
    </location>
</feature>
<dbReference type="PROSITE" id="PS00107">
    <property type="entry name" value="PROTEIN_KINASE_ATP"/>
    <property type="match status" value="1"/>
</dbReference>
<dbReference type="PROSITE" id="PS50011">
    <property type="entry name" value="PROTEIN_KINASE_DOM"/>
    <property type="match status" value="1"/>
</dbReference>
<dbReference type="PANTHER" id="PTHR43289:SF6">
    <property type="entry name" value="SERINE_THREONINE-PROTEIN KINASE NEKL-3"/>
    <property type="match status" value="1"/>
</dbReference>
<keyword evidence="12" id="KW-1185">Reference proteome</keyword>
<dbReference type="Proteomes" id="UP001432062">
    <property type="component" value="Chromosome"/>
</dbReference>
<evidence type="ECO:0000256" key="8">
    <source>
        <dbReference type="SAM" id="MobiDB-lite"/>
    </source>
</evidence>
<dbReference type="EMBL" id="CP109441">
    <property type="protein sequence ID" value="WUV46028.1"/>
    <property type="molecule type" value="Genomic_DNA"/>
</dbReference>
<dbReference type="InterPro" id="IPR008271">
    <property type="entry name" value="Ser/Thr_kinase_AS"/>
</dbReference>
<evidence type="ECO:0000256" key="4">
    <source>
        <dbReference type="ARBA" id="ARBA00022741"/>
    </source>
</evidence>
<evidence type="ECO:0000256" key="1">
    <source>
        <dbReference type="ARBA" id="ARBA00012513"/>
    </source>
</evidence>
<dbReference type="RefSeq" id="WP_329409576.1">
    <property type="nucleotide sequence ID" value="NZ_CP109441.1"/>
</dbReference>
<dbReference type="PANTHER" id="PTHR43289">
    <property type="entry name" value="MITOGEN-ACTIVATED PROTEIN KINASE KINASE KINASE 20-RELATED"/>
    <property type="match status" value="1"/>
</dbReference>
<evidence type="ECO:0000313" key="12">
    <source>
        <dbReference type="Proteomes" id="UP001432062"/>
    </source>
</evidence>
<organism evidence="11 12">
    <name type="scientific">Nocardia vinacea</name>
    <dbReference type="NCBI Taxonomy" id="96468"/>
    <lineage>
        <taxon>Bacteria</taxon>
        <taxon>Bacillati</taxon>
        <taxon>Actinomycetota</taxon>
        <taxon>Actinomycetes</taxon>
        <taxon>Mycobacteriales</taxon>
        <taxon>Nocardiaceae</taxon>
        <taxon>Nocardia</taxon>
    </lineage>
</organism>
<dbReference type="InterPro" id="IPR017441">
    <property type="entry name" value="Protein_kinase_ATP_BS"/>
</dbReference>